<dbReference type="RefSeq" id="WP_092769096.1">
    <property type="nucleotide sequence ID" value="NZ_FOHS01000001.1"/>
</dbReference>
<gene>
    <name evidence="1" type="ORF">SAMN04487998_1085</name>
</gene>
<dbReference type="EMBL" id="FOHS01000001">
    <property type="protein sequence ID" value="SET06688.1"/>
    <property type="molecule type" value="Genomic_DNA"/>
</dbReference>
<proteinExistence type="predicted"/>
<evidence type="ECO:0000313" key="1">
    <source>
        <dbReference type="EMBL" id="SET06688.1"/>
    </source>
</evidence>
<accession>A0A1I0BI83</accession>
<dbReference type="Pfam" id="PF13563">
    <property type="entry name" value="2_5_RNA_ligase2"/>
    <property type="match status" value="1"/>
</dbReference>
<dbReference type="Gene3D" id="3.90.1140.10">
    <property type="entry name" value="Cyclic phosphodiesterase"/>
    <property type="match status" value="1"/>
</dbReference>
<reference evidence="2" key="1">
    <citation type="submission" date="2016-10" db="EMBL/GenBank/DDBJ databases">
        <authorList>
            <person name="Varghese N."/>
            <person name="Submissions S."/>
        </authorList>
    </citation>
    <scope>NUCLEOTIDE SEQUENCE [LARGE SCALE GENOMIC DNA]</scope>
    <source>
        <strain evidence="2">DSM 15310</strain>
    </source>
</reference>
<sequence>MPELPPAAIEAPLILTLTLDEEAQQHFDELRTAHFPPARNYLRAHVTLFHHLPGADYATIAQHLQHVAADTPPLPLRVAGVRFLGQGVAYSLENDQLRQLHRELQTRWAEHLRPQDLQPLRPHITVQNKVAPAVARALHEQLATNFEPYAITGTGLALWAYRGGPWEALARFPFEEVKY</sequence>
<name>A0A1I0BI83_9BACT</name>
<dbReference type="InterPro" id="IPR009097">
    <property type="entry name" value="Cyclic_Pdiesterase"/>
</dbReference>
<dbReference type="SUPFAM" id="SSF55144">
    <property type="entry name" value="LigT-like"/>
    <property type="match status" value="1"/>
</dbReference>
<dbReference type="GO" id="GO:0016874">
    <property type="term" value="F:ligase activity"/>
    <property type="evidence" value="ECO:0007669"/>
    <property type="project" value="UniProtKB-KW"/>
</dbReference>
<evidence type="ECO:0000313" key="2">
    <source>
        <dbReference type="Proteomes" id="UP000198697"/>
    </source>
</evidence>
<dbReference type="AlphaFoldDB" id="A0A1I0BI83"/>
<keyword evidence="2" id="KW-1185">Reference proteome</keyword>
<organism evidence="1 2">
    <name type="scientific">Hymenobacter actinosclerus</name>
    <dbReference type="NCBI Taxonomy" id="82805"/>
    <lineage>
        <taxon>Bacteria</taxon>
        <taxon>Pseudomonadati</taxon>
        <taxon>Bacteroidota</taxon>
        <taxon>Cytophagia</taxon>
        <taxon>Cytophagales</taxon>
        <taxon>Hymenobacteraceae</taxon>
        <taxon>Hymenobacter</taxon>
    </lineage>
</organism>
<dbReference type="Proteomes" id="UP000198697">
    <property type="component" value="Unassembled WGS sequence"/>
</dbReference>
<protein>
    <submittedName>
        <fullName evidence="1">2'-5' RNA ligase</fullName>
    </submittedName>
</protein>
<dbReference type="STRING" id="82805.SAMN04487998_1085"/>
<dbReference type="OrthoDB" id="793003at2"/>
<keyword evidence="1" id="KW-0436">Ligase</keyword>